<dbReference type="AlphaFoldDB" id="A0A840V165"/>
<keyword evidence="2" id="KW-1185">Reference proteome</keyword>
<reference evidence="1 2" key="1">
    <citation type="submission" date="2020-08" db="EMBL/GenBank/DDBJ databases">
        <title>Genomic Encyclopedia of Type Strains, Phase IV (KMG-IV): sequencing the most valuable type-strain genomes for metagenomic binning, comparative biology and taxonomic classification.</title>
        <authorList>
            <person name="Goeker M."/>
        </authorList>
    </citation>
    <scope>NUCLEOTIDE SEQUENCE [LARGE SCALE GENOMIC DNA]</scope>
    <source>
        <strain evidence="1 2">DSM 28570</strain>
    </source>
</reference>
<name>A0A840V165_9BACT</name>
<proteinExistence type="predicted"/>
<organism evidence="1 2">
    <name type="scientific">Desulfoprunum benzoelyticum</name>
    <dbReference type="NCBI Taxonomy" id="1506996"/>
    <lineage>
        <taxon>Bacteria</taxon>
        <taxon>Pseudomonadati</taxon>
        <taxon>Thermodesulfobacteriota</taxon>
        <taxon>Desulfobulbia</taxon>
        <taxon>Desulfobulbales</taxon>
        <taxon>Desulfobulbaceae</taxon>
        <taxon>Desulfoprunum</taxon>
    </lineage>
</organism>
<gene>
    <name evidence="1" type="ORF">HNQ81_003168</name>
</gene>
<dbReference type="Proteomes" id="UP000539642">
    <property type="component" value="Unassembled WGS sequence"/>
</dbReference>
<evidence type="ECO:0000313" key="2">
    <source>
        <dbReference type="Proteomes" id="UP000539642"/>
    </source>
</evidence>
<comment type="caution">
    <text evidence="1">The sequence shown here is derived from an EMBL/GenBank/DDBJ whole genome shotgun (WGS) entry which is preliminary data.</text>
</comment>
<sequence>MSTILLYQGFGICGYRSTWNGNQYSALIFSIEKKPTEFFSSFSWNLMYR</sequence>
<dbReference type="EMBL" id="JACHEO010000025">
    <property type="protein sequence ID" value="MBB5349414.1"/>
    <property type="molecule type" value="Genomic_DNA"/>
</dbReference>
<evidence type="ECO:0000313" key="1">
    <source>
        <dbReference type="EMBL" id="MBB5349414.1"/>
    </source>
</evidence>
<protein>
    <submittedName>
        <fullName evidence="1">Uncharacterized protein</fullName>
    </submittedName>
</protein>
<accession>A0A840V165</accession>